<feature type="transmembrane region" description="Helical" evidence="1">
    <location>
        <begin position="82"/>
        <end position="101"/>
    </location>
</feature>
<keyword evidence="1" id="KW-0812">Transmembrane</keyword>
<keyword evidence="1" id="KW-1133">Transmembrane helix</keyword>
<dbReference type="EMBL" id="WNKW01000001">
    <property type="protein sequence ID" value="MTW32386.1"/>
    <property type="molecule type" value="Genomic_DNA"/>
</dbReference>
<keyword evidence="4" id="KW-1185">Reference proteome</keyword>
<feature type="transmembrane region" description="Helical" evidence="1">
    <location>
        <begin position="6"/>
        <end position="31"/>
    </location>
</feature>
<feature type="transmembrane region" description="Helical" evidence="1">
    <location>
        <begin position="212"/>
        <end position="229"/>
    </location>
</feature>
<name>A0ABW9SKF9_9BURK</name>
<accession>A0ABW9SKF9</accession>
<comment type="caution">
    <text evidence="3">The sequence shown here is derived from an EMBL/GenBank/DDBJ whole genome shotgun (WGS) entry which is preliminary data.</text>
</comment>
<keyword evidence="1" id="KW-0472">Membrane</keyword>
<proteinExistence type="predicted"/>
<evidence type="ECO:0000313" key="3">
    <source>
        <dbReference type="EMBL" id="MTW32386.1"/>
    </source>
</evidence>
<evidence type="ECO:0000259" key="2">
    <source>
        <dbReference type="Pfam" id="PF02517"/>
    </source>
</evidence>
<keyword evidence="3" id="KW-0645">Protease</keyword>
<dbReference type="InterPro" id="IPR003675">
    <property type="entry name" value="Rce1/LyrA-like_dom"/>
</dbReference>
<sequence>MAMPALGWATLLGALHITGWLALAALLLAAWAYRQAPQRALRLLGGVLTLLLTLALAMHKLPGFVNPVLLKGVLVSPDGLPYTQYANLDKACVGLVLLALVSQRLHNMAQLRTALRSFAVIAPATVVVVMAAALASGFVHVDAKLPAYTLQFIVVNLFFTVIAEETFFRGLIQGQVARWLEQRWPQARCCGLLAVLVSALLFGVAHLGGGPAYAALAALAGVGYGYAYHATGRIEAAIATHLLVNTVHFLGFTYPALAG</sequence>
<evidence type="ECO:0000313" key="4">
    <source>
        <dbReference type="Proteomes" id="UP000735592"/>
    </source>
</evidence>
<feature type="transmembrane region" description="Helical" evidence="1">
    <location>
        <begin position="43"/>
        <end position="62"/>
    </location>
</feature>
<gene>
    <name evidence="3" type="ORF">GM655_06030</name>
</gene>
<protein>
    <submittedName>
        <fullName evidence="3">CPBP family intramembrane metalloprotease</fullName>
    </submittedName>
</protein>
<dbReference type="Pfam" id="PF02517">
    <property type="entry name" value="Rce1-like"/>
    <property type="match status" value="1"/>
</dbReference>
<keyword evidence="3" id="KW-0482">Metalloprotease</keyword>
<feature type="transmembrane region" description="Helical" evidence="1">
    <location>
        <begin position="236"/>
        <end position="257"/>
    </location>
</feature>
<dbReference type="GO" id="GO:0008237">
    <property type="term" value="F:metallopeptidase activity"/>
    <property type="evidence" value="ECO:0007669"/>
    <property type="project" value="UniProtKB-KW"/>
</dbReference>
<dbReference type="RefSeq" id="WP_155434163.1">
    <property type="nucleotide sequence ID" value="NZ_JBHTEP010000004.1"/>
</dbReference>
<keyword evidence="3" id="KW-0378">Hydrolase</keyword>
<dbReference type="Proteomes" id="UP000735592">
    <property type="component" value="Unassembled WGS sequence"/>
</dbReference>
<feature type="domain" description="CAAX prenyl protease 2/Lysostaphin resistance protein A-like" evidence="2">
    <location>
        <begin position="149"/>
        <end position="247"/>
    </location>
</feature>
<reference evidence="3 4" key="1">
    <citation type="submission" date="2019-11" db="EMBL/GenBank/DDBJ databases">
        <title>Type strains purchased from KCTC, JCM and DSMZ.</title>
        <authorList>
            <person name="Lu H."/>
        </authorList>
    </citation>
    <scope>NUCLEOTIDE SEQUENCE [LARGE SCALE GENOMIC DNA]</scope>
    <source>
        <strain evidence="3 4">DSM 103461</strain>
    </source>
</reference>
<feature type="transmembrane region" description="Helical" evidence="1">
    <location>
        <begin position="189"/>
        <end position="206"/>
    </location>
</feature>
<organism evidence="3 4">
    <name type="scientific">Pseudoduganella danionis</name>
    <dbReference type="NCBI Taxonomy" id="1890295"/>
    <lineage>
        <taxon>Bacteria</taxon>
        <taxon>Pseudomonadati</taxon>
        <taxon>Pseudomonadota</taxon>
        <taxon>Betaproteobacteria</taxon>
        <taxon>Burkholderiales</taxon>
        <taxon>Oxalobacteraceae</taxon>
        <taxon>Telluria group</taxon>
        <taxon>Pseudoduganella</taxon>
    </lineage>
</organism>
<evidence type="ECO:0000256" key="1">
    <source>
        <dbReference type="SAM" id="Phobius"/>
    </source>
</evidence>
<feature type="transmembrane region" description="Helical" evidence="1">
    <location>
        <begin position="147"/>
        <end position="168"/>
    </location>
</feature>
<feature type="transmembrane region" description="Helical" evidence="1">
    <location>
        <begin position="113"/>
        <end position="135"/>
    </location>
</feature>